<reference evidence="2 3" key="1">
    <citation type="submission" date="2019-12" db="EMBL/GenBank/DDBJ databases">
        <title>Chromosome-level assembly of the Caenorhabditis remanei genome.</title>
        <authorList>
            <person name="Teterina A.A."/>
            <person name="Willis J.H."/>
            <person name="Phillips P.C."/>
        </authorList>
    </citation>
    <scope>NUCLEOTIDE SEQUENCE [LARGE SCALE GENOMIC DNA]</scope>
    <source>
        <strain evidence="2 3">PX506</strain>
        <tissue evidence="2">Whole organism</tissue>
    </source>
</reference>
<dbReference type="Proteomes" id="UP000483820">
    <property type="component" value="Chromosome X"/>
</dbReference>
<dbReference type="AlphaFoldDB" id="A0A6A5FWL2"/>
<name>A0A6A5FWL2_CAERE</name>
<comment type="caution">
    <text evidence="2">The sequence shown here is derived from an EMBL/GenBank/DDBJ whole genome shotgun (WGS) entry which is preliminary data.</text>
</comment>
<sequence>MAYILGFGDGILISFGIILGALLLCVVNGRSKGLPSVITYIIIAALLLLLLFWWPIKKADEPAVEQHEKTDIILIPRVIFLILLPFFTIYLINLYVRHNLFNVVRAESTSERHGHSWLMETKIARMR</sequence>
<evidence type="ECO:0000313" key="2">
    <source>
        <dbReference type="EMBL" id="KAF1746986.1"/>
    </source>
</evidence>
<feature type="transmembrane region" description="Helical" evidence="1">
    <location>
        <begin position="6"/>
        <end position="27"/>
    </location>
</feature>
<feature type="transmembrane region" description="Helical" evidence="1">
    <location>
        <begin position="74"/>
        <end position="96"/>
    </location>
</feature>
<protein>
    <submittedName>
        <fullName evidence="2">Uncharacterized protein</fullName>
    </submittedName>
</protein>
<dbReference type="GO" id="GO:0035869">
    <property type="term" value="C:ciliary transition zone"/>
    <property type="evidence" value="ECO:0007669"/>
    <property type="project" value="EnsemblMetazoa"/>
</dbReference>
<dbReference type="GeneID" id="9797927"/>
<dbReference type="CTD" id="9797927"/>
<keyword evidence="1" id="KW-0812">Transmembrane</keyword>
<dbReference type="GO" id="GO:1905515">
    <property type="term" value="P:non-motile cilium assembly"/>
    <property type="evidence" value="ECO:0007669"/>
    <property type="project" value="EnsemblMetazoa"/>
</dbReference>
<keyword evidence="1" id="KW-0472">Membrane</keyword>
<proteinExistence type="predicted"/>
<accession>A0A6A5FWL2</accession>
<feature type="transmembrane region" description="Helical" evidence="1">
    <location>
        <begin position="34"/>
        <end position="54"/>
    </location>
</feature>
<evidence type="ECO:0000313" key="3">
    <source>
        <dbReference type="Proteomes" id="UP000483820"/>
    </source>
</evidence>
<keyword evidence="1" id="KW-1133">Transmembrane helix</keyword>
<organism evidence="2 3">
    <name type="scientific">Caenorhabditis remanei</name>
    <name type="common">Caenorhabditis vulgaris</name>
    <dbReference type="NCBI Taxonomy" id="31234"/>
    <lineage>
        <taxon>Eukaryota</taxon>
        <taxon>Metazoa</taxon>
        <taxon>Ecdysozoa</taxon>
        <taxon>Nematoda</taxon>
        <taxon>Chromadorea</taxon>
        <taxon>Rhabditida</taxon>
        <taxon>Rhabditina</taxon>
        <taxon>Rhabditomorpha</taxon>
        <taxon>Rhabditoidea</taxon>
        <taxon>Rhabditidae</taxon>
        <taxon>Peloderinae</taxon>
        <taxon>Caenorhabditis</taxon>
    </lineage>
</organism>
<dbReference type="KEGG" id="crq:GCK72_023444"/>
<evidence type="ECO:0000256" key="1">
    <source>
        <dbReference type="SAM" id="Phobius"/>
    </source>
</evidence>
<gene>
    <name evidence="2" type="ORF">GCK72_023444</name>
</gene>
<dbReference type="RefSeq" id="XP_003102600.2">
    <property type="nucleotide sequence ID" value="XM_003102552.2"/>
</dbReference>
<dbReference type="EMBL" id="WUAV01000006">
    <property type="protein sequence ID" value="KAF1746986.1"/>
    <property type="molecule type" value="Genomic_DNA"/>
</dbReference>